<protein>
    <submittedName>
        <fullName evidence="1">Nucleotide pyrophosphatase</fullName>
    </submittedName>
</protein>
<dbReference type="Gene3D" id="3.40.720.10">
    <property type="entry name" value="Alkaline Phosphatase, subunit A"/>
    <property type="match status" value="1"/>
</dbReference>
<dbReference type="RefSeq" id="WP_058614640.1">
    <property type="nucleotide sequence ID" value="NZ_LDRV01000085.1"/>
</dbReference>
<dbReference type="GO" id="GO:0016787">
    <property type="term" value="F:hydrolase activity"/>
    <property type="evidence" value="ECO:0007669"/>
    <property type="project" value="UniProtKB-ARBA"/>
</dbReference>
<dbReference type="Pfam" id="PF01663">
    <property type="entry name" value="Phosphodiest"/>
    <property type="match status" value="1"/>
</dbReference>
<proteinExistence type="predicted"/>
<dbReference type="PATRIC" id="fig|2033.7.peg.3426"/>
<accession>A0A147F598</accession>
<organism evidence="1 2">
    <name type="scientific">Microbacterium testaceum</name>
    <name type="common">Aureobacterium testaceum</name>
    <name type="synonym">Brevibacterium testaceum</name>
    <dbReference type="NCBI Taxonomy" id="2033"/>
    <lineage>
        <taxon>Bacteria</taxon>
        <taxon>Bacillati</taxon>
        <taxon>Actinomycetota</taxon>
        <taxon>Actinomycetes</taxon>
        <taxon>Micrococcales</taxon>
        <taxon>Microbacteriaceae</taxon>
        <taxon>Microbacterium</taxon>
    </lineage>
</organism>
<dbReference type="PANTHER" id="PTHR10151:SF120">
    <property type="entry name" value="BIS(5'-ADENOSYL)-TRIPHOSPHATASE"/>
    <property type="match status" value="1"/>
</dbReference>
<dbReference type="Proteomes" id="UP000072189">
    <property type="component" value="Unassembled WGS sequence"/>
</dbReference>
<dbReference type="PANTHER" id="PTHR10151">
    <property type="entry name" value="ECTONUCLEOTIDE PYROPHOSPHATASE/PHOSPHODIESTERASE"/>
    <property type="match status" value="1"/>
</dbReference>
<comment type="caution">
    <text evidence="1">The sequence shown here is derived from an EMBL/GenBank/DDBJ whole genome shotgun (WGS) entry which is preliminary data.</text>
</comment>
<gene>
    <name evidence="1" type="ORF">RSA3_13095</name>
</gene>
<dbReference type="SUPFAM" id="SSF53649">
    <property type="entry name" value="Alkaline phosphatase-like"/>
    <property type="match status" value="1"/>
</dbReference>
<dbReference type="InterPro" id="IPR017850">
    <property type="entry name" value="Alkaline_phosphatase_core_sf"/>
</dbReference>
<name>A0A147F598_MICTE</name>
<dbReference type="InterPro" id="IPR002591">
    <property type="entry name" value="Phosphodiest/P_Trfase"/>
</dbReference>
<dbReference type="AlphaFoldDB" id="A0A147F598"/>
<evidence type="ECO:0000313" key="2">
    <source>
        <dbReference type="Proteomes" id="UP000072189"/>
    </source>
</evidence>
<sequence length="375" mass="40156">MSLSLPADPPRSRSLTGVVEQSIAALEGRSDWFAPARSAVVFVVDGLGAHNLAARRGHARFLGSTGGRRDVARTVFPSTTAAALTSLLTGTDPGTHGIVGYRARIPGTDVAPNQLHGWETDGLDPRTWQRSEPLFEREVASGRPCFVVSRPEYTRTGFTAATLRGAEFVASNDLAERAATAADLAARHPGALVYLYAPELDTAGHRDGTESDRWITALERVDAAAQLLASAADATTGILITADHGMVDVPARRHVLLGDGDPLVDGVALLGGEPRMLHLYAEPGRADAVATAWREREHARAWVLTRDEAIAAGLFGTVADDVRERIGDVVVAARGRYAYYDDRETDKRPQSMVGQHGSLTDEERTVPLLRLGAFA</sequence>
<reference evidence="1 2" key="1">
    <citation type="journal article" date="2016" name="Front. Microbiol.">
        <title>Genomic Resource of Rice Seed Associated Bacteria.</title>
        <authorList>
            <person name="Midha S."/>
            <person name="Bansal K."/>
            <person name="Sharma S."/>
            <person name="Kumar N."/>
            <person name="Patil P.P."/>
            <person name="Chaudhry V."/>
            <person name="Patil P.B."/>
        </authorList>
    </citation>
    <scope>NUCLEOTIDE SEQUENCE [LARGE SCALE GENOMIC DNA]</scope>
    <source>
        <strain evidence="1 2">RSA3</strain>
    </source>
</reference>
<evidence type="ECO:0000313" key="1">
    <source>
        <dbReference type="EMBL" id="KTS09544.1"/>
    </source>
</evidence>
<dbReference type="EMBL" id="LDRV01000085">
    <property type="protein sequence ID" value="KTS09544.1"/>
    <property type="molecule type" value="Genomic_DNA"/>
</dbReference>